<evidence type="ECO:0000313" key="5">
    <source>
        <dbReference type="Proteomes" id="UP001370758"/>
    </source>
</evidence>
<proteinExistence type="predicted"/>
<keyword evidence="1" id="KW-0677">Repeat</keyword>
<feature type="repeat" description="ANK" evidence="3">
    <location>
        <begin position="319"/>
        <end position="351"/>
    </location>
</feature>
<dbReference type="PANTHER" id="PTHR24198:SF165">
    <property type="entry name" value="ANKYRIN REPEAT-CONTAINING PROTEIN-RELATED"/>
    <property type="match status" value="1"/>
</dbReference>
<name>A0AAV9W016_9PEZI</name>
<dbReference type="SMART" id="SM00248">
    <property type="entry name" value="ANK"/>
    <property type="match status" value="5"/>
</dbReference>
<sequence>MAPASRSERPAGTGHAGTNREEYLILLAGAKGAGKSFFSGPGEGLSDFWGAGEERGADGREIETRTYEIASLRLVLIEAPALTNENIPAVRQRLDEFLKNQYSGKRLSGIVYLQRIDSEPRAPNITRKALRTFRGLLDGGRLDYKRVCLVTNFWGSPPTRIDDLREGQFMYGRGEWAVLRDLGADYRKLRCYDVVEERGRAETAIAEILCDLIVKIRDRDSGEDDEEFGFEISDETGDSNPSHLPSLAEEYPPLWAAVSAGAIQKVKNILKSPDIGNQIDWQNGSGVTALMKAVEINQSHIAKLLLKAGASPTATRDKNGKTALHLAASLGRNKIVQYMIEHVSTKDEVDVRTKTESTLLHLACRNKRNKTVNLLLKSGADIWAVDDAGRSPLFFGISNGDRKIMRAVIRSGPISDKELKFPQLSEKMVLRLAKRNPADVLDRFWVKPAKS</sequence>
<dbReference type="PROSITE" id="PS50088">
    <property type="entry name" value="ANK_REPEAT"/>
    <property type="match status" value="3"/>
</dbReference>
<dbReference type="PANTHER" id="PTHR24198">
    <property type="entry name" value="ANKYRIN REPEAT AND PROTEIN KINASE DOMAIN-CONTAINING PROTEIN"/>
    <property type="match status" value="1"/>
</dbReference>
<dbReference type="SUPFAM" id="SSF48403">
    <property type="entry name" value="Ankyrin repeat"/>
    <property type="match status" value="1"/>
</dbReference>
<dbReference type="Gene3D" id="1.25.40.20">
    <property type="entry name" value="Ankyrin repeat-containing domain"/>
    <property type="match status" value="1"/>
</dbReference>
<dbReference type="AlphaFoldDB" id="A0AAV9W016"/>
<dbReference type="EMBL" id="JAVHJL010000008">
    <property type="protein sequence ID" value="KAK6499062.1"/>
    <property type="molecule type" value="Genomic_DNA"/>
</dbReference>
<dbReference type="Pfam" id="PF13637">
    <property type="entry name" value="Ank_4"/>
    <property type="match status" value="1"/>
</dbReference>
<protein>
    <submittedName>
        <fullName evidence="4">Uncharacterized protein</fullName>
    </submittedName>
</protein>
<dbReference type="PRINTS" id="PR01415">
    <property type="entry name" value="ANKYRIN"/>
</dbReference>
<dbReference type="Pfam" id="PF12796">
    <property type="entry name" value="Ank_2"/>
    <property type="match status" value="1"/>
</dbReference>
<dbReference type="InterPro" id="IPR002110">
    <property type="entry name" value="Ankyrin_rpt"/>
</dbReference>
<dbReference type="PROSITE" id="PS50297">
    <property type="entry name" value="ANK_REP_REGION"/>
    <property type="match status" value="3"/>
</dbReference>
<keyword evidence="2 3" id="KW-0040">ANK repeat</keyword>
<evidence type="ECO:0000256" key="3">
    <source>
        <dbReference type="PROSITE-ProRule" id="PRU00023"/>
    </source>
</evidence>
<accession>A0AAV9W016</accession>
<organism evidence="4 5">
    <name type="scientific">Arthrobotrys musiformis</name>
    <dbReference type="NCBI Taxonomy" id="47236"/>
    <lineage>
        <taxon>Eukaryota</taxon>
        <taxon>Fungi</taxon>
        <taxon>Dikarya</taxon>
        <taxon>Ascomycota</taxon>
        <taxon>Pezizomycotina</taxon>
        <taxon>Orbiliomycetes</taxon>
        <taxon>Orbiliales</taxon>
        <taxon>Orbiliaceae</taxon>
        <taxon>Arthrobotrys</taxon>
    </lineage>
</organism>
<evidence type="ECO:0000313" key="4">
    <source>
        <dbReference type="EMBL" id="KAK6499062.1"/>
    </source>
</evidence>
<feature type="repeat" description="ANK" evidence="3">
    <location>
        <begin position="285"/>
        <end position="317"/>
    </location>
</feature>
<evidence type="ECO:0000256" key="1">
    <source>
        <dbReference type="ARBA" id="ARBA00022737"/>
    </source>
</evidence>
<comment type="caution">
    <text evidence="4">The sequence shown here is derived from an EMBL/GenBank/DDBJ whole genome shotgun (WGS) entry which is preliminary data.</text>
</comment>
<evidence type="ECO:0000256" key="2">
    <source>
        <dbReference type="ARBA" id="ARBA00023043"/>
    </source>
</evidence>
<gene>
    <name evidence="4" type="ORF">TWF481_011631</name>
</gene>
<keyword evidence="5" id="KW-1185">Reference proteome</keyword>
<reference evidence="4 5" key="1">
    <citation type="submission" date="2023-08" db="EMBL/GenBank/DDBJ databases">
        <authorList>
            <person name="Palmer J.M."/>
        </authorList>
    </citation>
    <scope>NUCLEOTIDE SEQUENCE [LARGE SCALE GENOMIC DNA]</scope>
    <source>
        <strain evidence="4 5">TWF481</strain>
    </source>
</reference>
<dbReference type="Proteomes" id="UP001370758">
    <property type="component" value="Unassembled WGS sequence"/>
</dbReference>
<feature type="repeat" description="ANK" evidence="3">
    <location>
        <begin position="355"/>
        <end position="387"/>
    </location>
</feature>
<dbReference type="InterPro" id="IPR036770">
    <property type="entry name" value="Ankyrin_rpt-contain_sf"/>
</dbReference>